<dbReference type="AlphaFoldDB" id="A0A8C4QE17"/>
<proteinExistence type="predicted"/>
<reference evidence="3" key="1">
    <citation type="submission" date="2025-08" db="UniProtKB">
        <authorList>
            <consortium name="Ensembl"/>
        </authorList>
    </citation>
    <scope>IDENTIFICATION</scope>
</reference>
<accession>A0A8C4QE17</accession>
<evidence type="ECO:0000259" key="2">
    <source>
        <dbReference type="PROSITE" id="PS00022"/>
    </source>
</evidence>
<evidence type="ECO:0000256" key="1">
    <source>
        <dbReference type="SAM" id="MobiDB-lite"/>
    </source>
</evidence>
<dbReference type="Ensembl" id="ENSEBUT00000014643.1">
    <property type="protein sequence ID" value="ENSEBUP00000014067.1"/>
    <property type="gene ID" value="ENSEBUG00000008867.1"/>
</dbReference>
<dbReference type="SMART" id="SM00181">
    <property type="entry name" value="EGF"/>
    <property type="match status" value="1"/>
</dbReference>
<feature type="compositionally biased region" description="Acidic residues" evidence="1">
    <location>
        <begin position="226"/>
        <end position="239"/>
    </location>
</feature>
<dbReference type="Gene3D" id="2.10.25.10">
    <property type="entry name" value="Laminin"/>
    <property type="match status" value="1"/>
</dbReference>
<dbReference type="InterPro" id="IPR000742">
    <property type="entry name" value="EGF"/>
</dbReference>
<evidence type="ECO:0000313" key="4">
    <source>
        <dbReference type="Proteomes" id="UP000694388"/>
    </source>
</evidence>
<dbReference type="SUPFAM" id="SSF57196">
    <property type="entry name" value="EGF/Laminin"/>
    <property type="match status" value="1"/>
</dbReference>
<dbReference type="PROSITE" id="PS00022">
    <property type="entry name" value="EGF_1"/>
    <property type="match status" value="1"/>
</dbReference>
<name>A0A8C4QE17_EPTBU</name>
<keyword evidence="4" id="KW-1185">Reference proteome</keyword>
<feature type="domain" description="EGF-like" evidence="2">
    <location>
        <begin position="311"/>
        <end position="322"/>
    </location>
</feature>
<protein>
    <recommendedName>
        <fullName evidence="2">EGF-like domain-containing protein</fullName>
    </recommendedName>
</protein>
<feature type="region of interest" description="Disordered" evidence="1">
    <location>
        <begin position="84"/>
        <end position="248"/>
    </location>
</feature>
<dbReference type="Proteomes" id="UP000694388">
    <property type="component" value="Unplaced"/>
</dbReference>
<evidence type="ECO:0000313" key="3">
    <source>
        <dbReference type="Ensembl" id="ENSEBUP00000014067.1"/>
    </source>
</evidence>
<reference evidence="3" key="2">
    <citation type="submission" date="2025-09" db="UniProtKB">
        <authorList>
            <consortium name="Ensembl"/>
        </authorList>
    </citation>
    <scope>IDENTIFICATION</scope>
</reference>
<feature type="compositionally biased region" description="Basic and acidic residues" evidence="1">
    <location>
        <begin position="185"/>
        <end position="195"/>
    </location>
</feature>
<sequence length="350" mass="36928">MMTPPPSPPLSRRPTLVRLRRSLSLSPHSLRRSRLAALLILSLAVAVALSLAAGWALSPAVEHRDDVRIGGNGGQLGRNALTASGLEIDGEEGKNKQGDAKGNDDGVARKHGEHGGDKEARGNREGEGKGRDEENESEGKKQENKKFEGTLRVPIDEGREEETEQQQAKGKGGLREAVSGWAEQQEGRDVEEEKSPLSGGEVTRGLSERERVIEPSSGEGEQAGEGNDDDEEEDEEAEEVKEVRADGWSGIGKAQAIAGEATGFGRGHAVPCPASNSSFCLNGGTCHALSLPPSLSLRSSPSAQSSLTLACTCPPGLQGVRCEEIATGGESMAEFKDGITLALFSLCPHL</sequence>
<organism evidence="3 4">
    <name type="scientific">Eptatretus burgeri</name>
    <name type="common">Inshore hagfish</name>
    <dbReference type="NCBI Taxonomy" id="7764"/>
    <lineage>
        <taxon>Eukaryota</taxon>
        <taxon>Metazoa</taxon>
        <taxon>Chordata</taxon>
        <taxon>Craniata</taxon>
        <taxon>Vertebrata</taxon>
        <taxon>Cyclostomata</taxon>
        <taxon>Myxini</taxon>
        <taxon>Myxiniformes</taxon>
        <taxon>Myxinidae</taxon>
        <taxon>Eptatretinae</taxon>
        <taxon>Eptatretus</taxon>
    </lineage>
</organism>
<feature type="compositionally biased region" description="Basic and acidic residues" evidence="1">
    <location>
        <begin position="91"/>
        <end position="157"/>
    </location>
</feature>